<evidence type="ECO:0000259" key="2">
    <source>
        <dbReference type="Pfam" id="PF05229"/>
    </source>
</evidence>
<keyword evidence="1" id="KW-0732">Signal</keyword>
<dbReference type="AlphaFoldDB" id="C0QU62"/>
<evidence type="ECO:0000256" key="1">
    <source>
        <dbReference type="SAM" id="SignalP"/>
    </source>
</evidence>
<dbReference type="eggNOG" id="COG5430">
    <property type="taxonomic scope" value="Bacteria"/>
</dbReference>
<accession>C0QU62</accession>
<reference evidence="3 4" key="1">
    <citation type="journal article" date="2009" name="J. Bacteriol.">
        <title>Complete and draft genome sequences of six members of the Aquificales.</title>
        <authorList>
            <person name="Reysenbach A.L."/>
            <person name="Hamamura N."/>
            <person name="Podar M."/>
            <person name="Griffiths E."/>
            <person name="Ferreira S."/>
            <person name="Hochstein R."/>
            <person name="Heidelberg J."/>
            <person name="Johnson J."/>
            <person name="Mead D."/>
            <person name="Pohorille A."/>
            <person name="Sarmiento M."/>
            <person name="Schweighofer K."/>
            <person name="Seshadri R."/>
            <person name="Voytek M.A."/>
        </authorList>
    </citation>
    <scope>NUCLEOTIDE SEQUENCE [LARGE SCALE GENOMIC DNA]</scope>
    <source>
        <strain evidence="4">DSM 14350 / EX-H1</strain>
    </source>
</reference>
<gene>
    <name evidence="3" type="ordered locus">PERMA_0436</name>
</gene>
<sequence length="160" mass="17577">MMRYVITVLFIIFSFNISFAVVKGGHSTCTADIEDLPFGNYDPFEVSVKRVPALLTVRCSGHRPVTYTVKLLGGNSPDPTKRYLYSPSTDEKLYYNIFINGGCVFGDGTGGTCVISGTVQPKHHGGVQEVKHTVIGVIPPMQNVKAANDYRDALIIQIEY</sequence>
<dbReference type="KEGG" id="pmx:PERMA_0436"/>
<feature type="chain" id="PRO_5002902582" description="Spore coat protein U/FanG domain-containing protein" evidence="1">
    <location>
        <begin position="21"/>
        <end position="160"/>
    </location>
</feature>
<keyword evidence="4" id="KW-1185">Reference proteome</keyword>
<feature type="domain" description="Spore coat protein U/FanG" evidence="2">
    <location>
        <begin position="20"/>
        <end position="156"/>
    </location>
</feature>
<dbReference type="OrthoDB" id="14740at2"/>
<dbReference type="STRING" id="123214.PERMA_0436"/>
<evidence type="ECO:0000313" key="3">
    <source>
        <dbReference type="EMBL" id="ACO04149.1"/>
    </source>
</evidence>
<proteinExistence type="predicted"/>
<feature type="signal peptide" evidence="1">
    <location>
        <begin position="1"/>
        <end position="20"/>
    </location>
</feature>
<protein>
    <recommendedName>
        <fullName evidence="2">Spore coat protein U/FanG domain-containing protein</fullName>
    </recommendedName>
</protein>
<dbReference type="Proteomes" id="UP000001366">
    <property type="component" value="Chromosome"/>
</dbReference>
<dbReference type="Pfam" id="PF05229">
    <property type="entry name" value="SCPU"/>
    <property type="match status" value="1"/>
</dbReference>
<organism evidence="3 4">
    <name type="scientific">Persephonella marina (strain DSM 14350 / EX-H1)</name>
    <dbReference type="NCBI Taxonomy" id="123214"/>
    <lineage>
        <taxon>Bacteria</taxon>
        <taxon>Pseudomonadati</taxon>
        <taxon>Aquificota</taxon>
        <taxon>Aquificia</taxon>
        <taxon>Aquificales</taxon>
        <taxon>Hydrogenothermaceae</taxon>
        <taxon>Persephonella</taxon>
    </lineage>
</organism>
<dbReference type="InterPro" id="IPR007893">
    <property type="entry name" value="Spore_coat_U/FanG"/>
</dbReference>
<name>C0QU62_PERMH</name>
<evidence type="ECO:0000313" key="4">
    <source>
        <dbReference type="Proteomes" id="UP000001366"/>
    </source>
</evidence>
<dbReference type="EMBL" id="CP001230">
    <property type="protein sequence ID" value="ACO04149.1"/>
    <property type="molecule type" value="Genomic_DNA"/>
</dbReference>
<dbReference type="PaxDb" id="123214-PERMA_0436"/>
<dbReference type="HOGENOM" id="CLU_1650528_0_0_0"/>